<name>A0A644YMS4_9ZZZZ</name>
<dbReference type="InterPro" id="IPR031325">
    <property type="entry name" value="RHS_repeat"/>
</dbReference>
<reference evidence="1" key="1">
    <citation type="submission" date="2019-08" db="EMBL/GenBank/DDBJ databases">
        <authorList>
            <person name="Kucharzyk K."/>
            <person name="Murdoch R.W."/>
            <person name="Higgins S."/>
            <person name="Loffler F."/>
        </authorList>
    </citation>
    <scope>NUCLEOTIDE SEQUENCE</scope>
</reference>
<dbReference type="InterPro" id="IPR022385">
    <property type="entry name" value="Rhs_assc_core"/>
</dbReference>
<dbReference type="InterPro" id="IPR050708">
    <property type="entry name" value="T6SS_VgrG/RHS"/>
</dbReference>
<dbReference type="NCBIfam" id="TIGR03696">
    <property type="entry name" value="Rhs_assc_core"/>
    <property type="match status" value="1"/>
</dbReference>
<dbReference type="PANTHER" id="PTHR32305:SF15">
    <property type="entry name" value="PROTEIN RHSA-RELATED"/>
    <property type="match status" value="1"/>
</dbReference>
<dbReference type="PANTHER" id="PTHR32305">
    <property type="match status" value="1"/>
</dbReference>
<accession>A0A644YMS4</accession>
<gene>
    <name evidence="1" type="ORF">SDC9_76474</name>
</gene>
<evidence type="ECO:0008006" key="2">
    <source>
        <dbReference type="Google" id="ProtNLM"/>
    </source>
</evidence>
<dbReference type="InterPro" id="IPR006530">
    <property type="entry name" value="YD"/>
</dbReference>
<proteinExistence type="predicted"/>
<dbReference type="PRINTS" id="PR00394">
    <property type="entry name" value="RHSPROTEIN"/>
</dbReference>
<organism evidence="1">
    <name type="scientific">bioreactor metagenome</name>
    <dbReference type="NCBI Taxonomy" id="1076179"/>
    <lineage>
        <taxon>unclassified sequences</taxon>
        <taxon>metagenomes</taxon>
        <taxon>ecological metagenomes</taxon>
    </lineage>
</organism>
<dbReference type="Gene3D" id="2.180.10.10">
    <property type="entry name" value="RHS repeat-associated core"/>
    <property type="match status" value="1"/>
</dbReference>
<evidence type="ECO:0000313" key="1">
    <source>
        <dbReference type="EMBL" id="MPM29932.1"/>
    </source>
</evidence>
<dbReference type="EMBL" id="VSSQ01005645">
    <property type="protein sequence ID" value="MPM29932.1"/>
    <property type="molecule type" value="Genomic_DNA"/>
</dbReference>
<dbReference type="AlphaFoldDB" id="A0A644YMS4"/>
<sequence>MLSVDYSDSTPDISYNYTRLGQLAGVSDAAGNRTFAYSRQFARTGETITGIYNKVLNYSYETSGAKGRLTGFTLDNGFETTYSYDSYGRLNQIGTGAGAFGYTRLSGSELIENLTRPNGVNTAWSYEANRDLVTQVANGTKSIYGYVNDTLGRRTSMSRSGSVFAAPDLLTYGYNDRSEVITAQSNVDANYVYGYNYDPIGNRNTANLTGTAWTYASNNLNQYTLLQFGSTTENPTYDFDGNMLTREGWTQSWNGENRMIQMVKGSAKLQFAYDYMGRRVEKKVYDGDTLTKYTRFVYDGYKLIEELDALNNNATLRDYTWQPESIGLDVPLSVYDAVANTTYFYTTDANKNISDLTNSSGTVVAHYEYSPFGVLTVAVGTYAAANPFRFSSEHYDSETGLVYYNYRYYSPDLGRWLSRDPIAEQDGCNLYGMVDNVPLDLWDEHGLWG</sequence>
<dbReference type="Pfam" id="PF05593">
    <property type="entry name" value="RHS_repeat"/>
    <property type="match status" value="1"/>
</dbReference>
<comment type="caution">
    <text evidence="1">The sequence shown here is derived from an EMBL/GenBank/DDBJ whole genome shotgun (WGS) entry which is preliminary data.</text>
</comment>
<dbReference type="NCBIfam" id="TIGR01643">
    <property type="entry name" value="YD_repeat_2x"/>
    <property type="match status" value="1"/>
</dbReference>
<protein>
    <recommendedName>
        <fullName evidence="2">tRNA3(Ser)-specific nuclease WapA</fullName>
    </recommendedName>
</protein>